<dbReference type="GO" id="GO:0016757">
    <property type="term" value="F:glycosyltransferase activity"/>
    <property type="evidence" value="ECO:0007669"/>
    <property type="project" value="InterPro"/>
</dbReference>
<accession>A0AAP2ZBY7</accession>
<dbReference type="EMBL" id="JAOPJZ010000042">
    <property type="protein sequence ID" value="MCU4754402.1"/>
    <property type="molecule type" value="Genomic_DNA"/>
</dbReference>
<comment type="caution">
    <text evidence="3">The sequence shown here is derived from an EMBL/GenBank/DDBJ whole genome shotgun (WGS) entry which is preliminary data.</text>
</comment>
<evidence type="ECO:0000313" key="4">
    <source>
        <dbReference type="Proteomes" id="UP001321047"/>
    </source>
</evidence>
<dbReference type="SUPFAM" id="SSF53756">
    <property type="entry name" value="UDP-Glycosyltransferase/glycogen phosphorylase"/>
    <property type="match status" value="1"/>
</dbReference>
<sequence length="365" mass="41199">MATSPDICFVSTEVYGYLNPDQATSGGGAERQQYMIGKELRNRGYSVSYITCSNNDQAFEQINGFEVWGNLPQSNGVLFGPYRLLKLMQIMQKVDAKTYYVRGNRFLTIGVALVCKLLGQPYIYCVASDINVEPEHNNSLWGKYYIKAVDQAGHVTTLTKHQQDILNDEYGISATVVPCGYTIPAESEIVPPNKREYVLWVGRLTKNPKRPDRFLEIAEQLPHINFVMVAAPGDNEDWNKKIRRQAGALENVSFEGFVPPDEIHDYYRKASMLVSTSEYEGFGNVFLEAWRYQTPVISLKYTLDDVISDQKVGIHSGSMSQMIDDIDALHSDTHARHTMGENGRKLVINEFSIDIVANKVQCLIE</sequence>
<dbReference type="RefSeq" id="WP_342810704.1">
    <property type="nucleotide sequence ID" value="NZ_JAOPJZ010000042.1"/>
</dbReference>
<dbReference type="AlphaFoldDB" id="A0AAP2ZBY7"/>
<gene>
    <name evidence="3" type="ORF">OB919_20920</name>
</gene>
<dbReference type="Pfam" id="PF00534">
    <property type="entry name" value="Glycos_transf_1"/>
    <property type="match status" value="1"/>
</dbReference>
<dbReference type="InterPro" id="IPR001296">
    <property type="entry name" value="Glyco_trans_1"/>
</dbReference>
<name>A0AAP2ZBY7_9EURY</name>
<protein>
    <submittedName>
        <fullName evidence="3">Glycosyltransferase</fullName>
    </submittedName>
</protein>
<evidence type="ECO:0000259" key="1">
    <source>
        <dbReference type="Pfam" id="PF00534"/>
    </source>
</evidence>
<keyword evidence="4" id="KW-1185">Reference proteome</keyword>
<evidence type="ECO:0000259" key="2">
    <source>
        <dbReference type="Pfam" id="PF13439"/>
    </source>
</evidence>
<dbReference type="Gene3D" id="3.40.50.2000">
    <property type="entry name" value="Glycogen Phosphorylase B"/>
    <property type="match status" value="2"/>
</dbReference>
<dbReference type="Pfam" id="PF13439">
    <property type="entry name" value="Glyco_transf_4"/>
    <property type="match status" value="1"/>
</dbReference>
<feature type="domain" description="Glycosyl transferase family 1" evidence="1">
    <location>
        <begin position="191"/>
        <end position="345"/>
    </location>
</feature>
<dbReference type="InterPro" id="IPR028098">
    <property type="entry name" value="Glyco_trans_4-like_N"/>
</dbReference>
<proteinExistence type="predicted"/>
<dbReference type="Proteomes" id="UP001321047">
    <property type="component" value="Unassembled WGS sequence"/>
</dbReference>
<dbReference type="PANTHER" id="PTHR12526:SF625">
    <property type="entry name" value="PHOSPHATIDYLINOSITOL GLYCAN-CLASS A"/>
    <property type="match status" value="1"/>
</dbReference>
<evidence type="ECO:0000313" key="3">
    <source>
        <dbReference type="EMBL" id="MCU4754402.1"/>
    </source>
</evidence>
<feature type="domain" description="Glycosyltransferase subfamily 4-like N-terminal" evidence="2">
    <location>
        <begin position="27"/>
        <end position="180"/>
    </location>
</feature>
<reference evidence="3 4" key="1">
    <citation type="submission" date="2022-09" db="EMBL/GenBank/DDBJ databases">
        <title>Enrichment on poylsaccharides allowed isolation of novel metabolic and taxonomic groups of Haloarchaea.</title>
        <authorList>
            <person name="Sorokin D.Y."/>
            <person name="Elcheninov A.G."/>
            <person name="Khizhniak T.V."/>
            <person name="Kolganova T.V."/>
            <person name="Kublanov I.V."/>
        </authorList>
    </citation>
    <scope>NUCLEOTIDE SEQUENCE [LARGE SCALE GENOMIC DNA]</scope>
    <source>
        <strain evidence="3 4">AArc-curdl1</strain>
    </source>
</reference>
<dbReference type="PANTHER" id="PTHR12526">
    <property type="entry name" value="GLYCOSYLTRANSFERASE"/>
    <property type="match status" value="1"/>
</dbReference>
<organism evidence="3 4">
    <name type="scientific">Natronosalvus hydrolyticus</name>
    <dbReference type="NCBI Taxonomy" id="2979988"/>
    <lineage>
        <taxon>Archaea</taxon>
        <taxon>Methanobacteriati</taxon>
        <taxon>Methanobacteriota</taxon>
        <taxon>Stenosarchaea group</taxon>
        <taxon>Halobacteria</taxon>
        <taxon>Halobacteriales</taxon>
        <taxon>Natrialbaceae</taxon>
        <taxon>Natronosalvus</taxon>
    </lineage>
</organism>
<dbReference type="CDD" id="cd03801">
    <property type="entry name" value="GT4_PimA-like"/>
    <property type="match status" value="1"/>
</dbReference>